<comment type="caution">
    <text evidence="3">Lacks conserved residue(s) required for the propagation of feature annotation.</text>
</comment>
<keyword evidence="1" id="KW-0479">Metal-binding</keyword>
<evidence type="ECO:0000313" key="4">
    <source>
        <dbReference type="EMBL" id="NIZ47141.1"/>
    </source>
</evidence>
<dbReference type="AlphaFoldDB" id="A0A968GG17"/>
<keyword evidence="2" id="KW-0378">Hydrolase</keyword>
<proteinExistence type="inferred from homology"/>
<dbReference type="InterPro" id="IPR032466">
    <property type="entry name" value="Metal_Hydrolase"/>
</dbReference>
<dbReference type="Gene3D" id="3.20.20.140">
    <property type="entry name" value="Metal-dependent hydrolases"/>
    <property type="match status" value="1"/>
</dbReference>
<comment type="similarity">
    <text evidence="3">Belongs to the metallo-dependent hydrolases superfamily. Phosphotriesterase family.</text>
</comment>
<keyword evidence="5" id="KW-1185">Reference proteome</keyword>
<dbReference type="PROSITE" id="PS51347">
    <property type="entry name" value="PHOSPHOTRIESTERASE_2"/>
    <property type="match status" value="1"/>
</dbReference>
<evidence type="ECO:0000256" key="1">
    <source>
        <dbReference type="ARBA" id="ARBA00022723"/>
    </source>
</evidence>
<dbReference type="EMBL" id="JAATLK010000001">
    <property type="protein sequence ID" value="NIZ47141.1"/>
    <property type="molecule type" value="Genomic_DNA"/>
</dbReference>
<evidence type="ECO:0000256" key="2">
    <source>
        <dbReference type="ARBA" id="ARBA00022801"/>
    </source>
</evidence>
<name>A0A968GG17_9SPIO</name>
<dbReference type="Pfam" id="PF02126">
    <property type="entry name" value="PTE"/>
    <property type="match status" value="1"/>
</dbReference>
<dbReference type="PANTHER" id="PTHR10819">
    <property type="entry name" value="PHOSPHOTRIESTERASE-RELATED"/>
    <property type="match status" value="1"/>
</dbReference>
<dbReference type="GO" id="GO:0008270">
    <property type="term" value="F:zinc ion binding"/>
    <property type="evidence" value="ECO:0007669"/>
    <property type="project" value="InterPro"/>
</dbReference>
<dbReference type="Proteomes" id="UP000752013">
    <property type="component" value="Unassembled WGS sequence"/>
</dbReference>
<dbReference type="InterPro" id="IPR001559">
    <property type="entry name" value="Phosphotriesterase"/>
</dbReference>
<comment type="caution">
    <text evidence="4">The sequence shown here is derived from an EMBL/GenBank/DDBJ whole genome shotgun (WGS) entry which is preliminary data.</text>
</comment>
<evidence type="ECO:0000313" key="5">
    <source>
        <dbReference type="Proteomes" id="UP000752013"/>
    </source>
</evidence>
<dbReference type="RefSeq" id="WP_167703563.1">
    <property type="nucleotide sequence ID" value="NZ_CP118168.1"/>
</dbReference>
<evidence type="ECO:0000256" key="3">
    <source>
        <dbReference type="PROSITE-ProRule" id="PRU00679"/>
    </source>
</evidence>
<reference evidence="4" key="1">
    <citation type="submission" date="2020-03" db="EMBL/GenBank/DDBJ databases">
        <title>Spirochaetal bacteria isolated from arthropods constitute a novel genus Entomospira genus novum within the order Spirochaetales.</title>
        <authorList>
            <person name="Grana-Miraglia L."/>
            <person name="Sikutova S."/>
            <person name="Fingerle V."/>
            <person name="Sing A."/>
            <person name="Castillo-Ramirez S."/>
            <person name="Margos G."/>
            <person name="Rudolf I."/>
        </authorList>
    </citation>
    <scope>NUCLEOTIDE SEQUENCE</scope>
    <source>
        <strain evidence="4">BR208</strain>
    </source>
</reference>
<organism evidence="4 5">
    <name type="scientific">Entomospira nematocerorum</name>
    <dbReference type="NCBI Taxonomy" id="2719987"/>
    <lineage>
        <taxon>Bacteria</taxon>
        <taxon>Pseudomonadati</taxon>
        <taxon>Spirochaetota</taxon>
        <taxon>Spirochaetia</taxon>
        <taxon>Spirochaetales</taxon>
        <taxon>Spirochaetaceae</taxon>
        <taxon>Entomospira</taxon>
    </lineage>
</organism>
<dbReference type="PANTHER" id="PTHR10819:SF3">
    <property type="entry name" value="PHOSPHOTRIESTERASE-RELATED PROTEIN"/>
    <property type="match status" value="1"/>
</dbReference>
<dbReference type="GO" id="GO:0016787">
    <property type="term" value="F:hydrolase activity"/>
    <property type="evidence" value="ECO:0007669"/>
    <property type="project" value="UniProtKB-KW"/>
</dbReference>
<protein>
    <recommendedName>
        <fullName evidence="6">Phosphotriesterase-related protein</fullName>
    </recommendedName>
</protein>
<sequence length="289" mass="33268">MLRRGITYVHEHVLYDASRYSHQREPLYAFEKSVRELRQLYQWGVRNLIDLTPLEFGRNLAYLEAISLASGIRVIPSIGFSQPSEYHNWQEEDFAKRMSRELRESTQGTQIKARVIGEITIAGAQLTDFERSVLGAAVAVSLEKGTPVLCHVNDRRVVRELLTFLQSRKMNFSRCALVGLHFEYDPQWIISLLHTGVFVQFDVVRGDDTPNYMQVIHMLHDIAKAGRQEQVLISMHLQSESQLKESGGVGYGYLLQEFAGRLESNFRVGGKYVEMMLVYNPWRLFKAPK</sequence>
<gene>
    <name evidence="4" type="ORF">HCT46_04325</name>
</gene>
<dbReference type="SUPFAM" id="SSF51556">
    <property type="entry name" value="Metallo-dependent hydrolases"/>
    <property type="match status" value="1"/>
</dbReference>
<evidence type="ECO:0008006" key="6">
    <source>
        <dbReference type="Google" id="ProtNLM"/>
    </source>
</evidence>
<accession>A0A968GG17</accession>